<dbReference type="AlphaFoldDB" id="A0A0D0A7C3"/>
<dbReference type="InParanoid" id="A0A0D0A7C3"/>
<reference evidence="2" key="2">
    <citation type="submission" date="2015-01" db="EMBL/GenBank/DDBJ databases">
        <title>Evolutionary Origins and Diversification of the Mycorrhizal Mutualists.</title>
        <authorList>
            <consortium name="DOE Joint Genome Institute"/>
            <consortium name="Mycorrhizal Genomics Consortium"/>
            <person name="Kohler A."/>
            <person name="Kuo A."/>
            <person name="Nagy L.G."/>
            <person name="Floudas D."/>
            <person name="Copeland A."/>
            <person name="Barry K.W."/>
            <person name="Cichocki N."/>
            <person name="Veneault-Fourrey C."/>
            <person name="LaButti K."/>
            <person name="Lindquist E.A."/>
            <person name="Lipzen A."/>
            <person name="Lundell T."/>
            <person name="Morin E."/>
            <person name="Murat C."/>
            <person name="Riley R."/>
            <person name="Ohm R."/>
            <person name="Sun H."/>
            <person name="Tunlid A."/>
            <person name="Henrissat B."/>
            <person name="Grigoriev I.V."/>
            <person name="Hibbett D.S."/>
            <person name="Martin F."/>
        </authorList>
    </citation>
    <scope>NUCLEOTIDE SEQUENCE [LARGE SCALE GENOMIC DNA]</scope>
    <source>
        <strain evidence="2">UH-Slu-Lm8-n1</strain>
    </source>
</reference>
<dbReference type="Proteomes" id="UP000054485">
    <property type="component" value="Unassembled WGS sequence"/>
</dbReference>
<dbReference type="EMBL" id="KN835822">
    <property type="protein sequence ID" value="KIK34029.1"/>
    <property type="molecule type" value="Genomic_DNA"/>
</dbReference>
<evidence type="ECO:0000313" key="2">
    <source>
        <dbReference type="Proteomes" id="UP000054485"/>
    </source>
</evidence>
<dbReference type="HOGENOM" id="CLU_2074693_0_0_1"/>
<organism evidence="1 2">
    <name type="scientific">Suillus luteus UH-Slu-Lm8-n1</name>
    <dbReference type="NCBI Taxonomy" id="930992"/>
    <lineage>
        <taxon>Eukaryota</taxon>
        <taxon>Fungi</taxon>
        <taxon>Dikarya</taxon>
        <taxon>Basidiomycota</taxon>
        <taxon>Agaricomycotina</taxon>
        <taxon>Agaricomycetes</taxon>
        <taxon>Agaricomycetidae</taxon>
        <taxon>Boletales</taxon>
        <taxon>Suillineae</taxon>
        <taxon>Suillaceae</taxon>
        <taxon>Suillus</taxon>
    </lineage>
</organism>
<protein>
    <submittedName>
        <fullName evidence="1">Uncharacterized protein</fullName>
    </submittedName>
</protein>
<reference evidence="1 2" key="1">
    <citation type="submission" date="2014-04" db="EMBL/GenBank/DDBJ databases">
        <authorList>
            <consortium name="DOE Joint Genome Institute"/>
            <person name="Kuo A."/>
            <person name="Ruytinx J."/>
            <person name="Rineau F."/>
            <person name="Colpaert J."/>
            <person name="Kohler A."/>
            <person name="Nagy L.G."/>
            <person name="Floudas D."/>
            <person name="Copeland A."/>
            <person name="Barry K.W."/>
            <person name="Cichocki N."/>
            <person name="Veneault-Fourrey C."/>
            <person name="LaButti K."/>
            <person name="Lindquist E.A."/>
            <person name="Lipzen A."/>
            <person name="Lundell T."/>
            <person name="Morin E."/>
            <person name="Murat C."/>
            <person name="Sun H."/>
            <person name="Tunlid A."/>
            <person name="Henrissat B."/>
            <person name="Grigoriev I.V."/>
            <person name="Hibbett D.S."/>
            <person name="Martin F."/>
            <person name="Nordberg H.P."/>
            <person name="Cantor M.N."/>
            <person name="Hua S.X."/>
        </authorList>
    </citation>
    <scope>NUCLEOTIDE SEQUENCE [LARGE SCALE GENOMIC DNA]</scope>
    <source>
        <strain evidence="1 2">UH-Slu-Lm8-n1</strain>
    </source>
</reference>
<accession>A0A0D0A7C3</accession>
<evidence type="ECO:0000313" key="1">
    <source>
        <dbReference type="EMBL" id="KIK34029.1"/>
    </source>
</evidence>
<sequence length="118" mass="12799">MPKSSSAGTFNIPILTVPGHPYPSLLLSERVKGGRCQVRSPSVSQTVGIRVTAHPFRLRLDMRISPYLRIHDPDAMTRYVADLETTSPSTDAILSQTAAANCDFSGNTLMTTVQILPS</sequence>
<keyword evidence="2" id="KW-1185">Reference proteome</keyword>
<proteinExistence type="predicted"/>
<name>A0A0D0A7C3_9AGAM</name>
<gene>
    <name evidence="1" type="ORF">CY34DRAFT_813215</name>
</gene>